<name>A0AAV1M2C4_9NEOP</name>
<dbReference type="EMBL" id="CAVLGL010000137">
    <property type="protein sequence ID" value="CAK1601791.1"/>
    <property type="molecule type" value="Genomic_DNA"/>
</dbReference>
<comment type="subcellular location">
    <subcellularLocation>
        <location evidence="1">Secreted</location>
    </subcellularLocation>
</comment>
<gene>
    <name evidence="6" type="ORF">PARMNEM_LOCUS20381</name>
</gene>
<reference evidence="6 7" key="1">
    <citation type="submission" date="2023-11" db="EMBL/GenBank/DDBJ databases">
        <authorList>
            <person name="Hedman E."/>
            <person name="Englund M."/>
            <person name="Stromberg M."/>
            <person name="Nyberg Akerstrom W."/>
            <person name="Nylinder S."/>
            <person name="Jareborg N."/>
            <person name="Kallberg Y."/>
            <person name="Kronander E."/>
        </authorList>
    </citation>
    <scope>NUCLEOTIDE SEQUENCE [LARGE SCALE GENOMIC DNA]</scope>
</reference>
<keyword evidence="3" id="KW-0964">Secreted</keyword>
<organism evidence="6 7">
    <name type="scientific">Parnassius mnemosyne</name>
    <name type="common">clouded apollo</name>
    <dbReference type="NCBI Taxonomy" id="213953"/>
    <lineage>
        <taxon>Eukaryota</taxon>
        <taxon>Metazoa</taxon>
        <taxon>Ecdysozoa</taxon>
        <taxon>Arthropoda</taxon>
        <taxon>Hexapoda</taxon>
        <taxon>Insecta</taxon>
        <taxon>Pterygota</taxon>
        <taxon>Neoptera</taxon>
        <taxon>Endopterygota</taxon>
        <taxon>Lepidoptera</taxon>
        <taxon>Glossata</taxon>
        <taxon>Ditrysia</taxon>
        <taxon>Papilionoidea</taxon>
        <taxon>Papilionidae</taxon>
        <taxon>Parnassiinae</taxon>
        <taxon>Parnassini</taxon>
        <taxon>Parnassius</taxon>
        <taxon>Driopa</taxon>
    </lineage>
</organism>
<dbReference type="CDD" id="cd00707">
    <property type="entry name" value="Pancreat_lipase_like"/>
    <property type="match status" value="1"/>
</dbReference>
<evidence type="ECO:0000313" key="7">
    <source>
        <dbReference type="Proteomes" id="UP001314205"/>
    </source>
</evidence>
<feature type="domain" description="Lipase" evidence="5">
    <location>
        <begin position="25"/>
        <end position="293"/>
    </location>
</feature>
<evidence type="ECO:0000259" key="5">
    <source>
        <dbReference type="Pfam" id="PF00151"/>
    </source>
</evidence>
<dbReference type="PRINTS" id="PR00821">
    <property type="entry name" value="TAGLIPASE"/>
</dbReference>
<dbReference type="Gene3D" id="3.40.50.1820">
    <property type="entry name" value="alpha/beta hydrolase"/>
    <property type="match status" value="1"/>
</dbReference>
<dbReference type="InterPro" id="IPR000734">
    <property type="entry name" value="TAG_lipase"/>
</dbReference>
<dbReference type="Proteomes" id="UP001314205">
    <property type="component" value="Unassembled WGS sequence"/>
</dbReference>
<keyword evidence="7" id="KW-1185">Reference proteome</keyword>
<dbReference type="GO" id="GO:0016298">
    <property type="term" value="F:lipase activity"/>
    <property type="evidence" value="ECO:0007669"/>
    <property type="project" value="InterPro"/>
</dbReference>
<protein>
    <recommendedName>
        <fullName evidence="5">Lipase domain-containing protein</fullName>
    </recommendedName>
</protein>
<evidence type="ECO:0000256" key="2">
    <source>
        <dbReference type="ARBA" id="ARBA00010701"/>
    </source>
</evidence>
<proteinExistence type="inferred from homology"/>
<dbReference type="InterPro" id="IPR013818">
    <property type="entry name" value="Lipase"/>
</dbReference>
<evidence type="ECO:0000256" key="4">
    <source>
        <dbReference type="RuleBase" id="RU004262"/>
    </source>
</evidence>
<evidence type="ECO:0000256" key="3">
    <source>
        <dbReference type="ARBA" id="ARBA00022525"/>
    </source>
</evidence>
<dbReference type="PANTHER" id="PTHR11610:SF173">
    <property type="entry name" value="LIPASE DOMAIN-CONTAINING PROTEIN-RELATED"/>
    <property type="match status" value="1"/>
</dbReference>
<comment type="caution">
    <text evidence="6">The sequence shown here is derived from an EMBL/GenBank/DDBJ whole genome shotgun (WGS) entry which is preliminary data.</text>
</comment>
<dbReference type="InterPro" id="IPR033906">
    <property type="entry name" value="Lipase_N"/>
</dbReference>
<evidence type="ECO:0000313" key="6">
    <source>
        <dbReference type="EMBL" id="CAK1601791.1"/>
    </source>
</evidence>
<accession>A0AAV1M2C4</accession>
<comment type="similarity">
    <text evidence="2 4">Belongs to the AB hydrolase superfamily. Lipase family.</text>
</comment>
<evidence type="ECO:0000256" key="1">
    <source>
        <dbReference type="ARBA" id="ARBA00004613"/>
    </source>
</evidence>
<dbReference type="GO" id="GO:0017171">
    <property type="term" value="F:serine hydrolase activity"/>
    <property type="evidence" value="ECO:0007669"/>
    <property type="project" value="TreeGrafter"/>
</dbReference>
<sequence>MPDGNGVPHLVDLHEQLDDDFLRIKNDTDNQYWLYTRSNPTSAQLIIHGDKDTIWNSNYDGNKPLQVVVHGWNSDVNSYMNPLITSAFLAVLDTNVIVVDWSTLANSNYFSATYGLPNVGQDLGNFLNWLIETAGGDWDHVHLVGFSLGAHVVGIAGRTTGGKPARVSGLDPAGPLWYGNKNALNTDSGKYVESVHTDGGFLGMFDPISHVDFYPNGGTNPQPGCWISTCSHSRSVELFASSVRTDQFIGRLCNNTTALKNHQCTGSTFNMGNSEVTKRGSGIYSLTTGSSWPFL</sequence>
<dbReference type="GO" id="GO:0005615">
    <property type="term" value="C:extracellular space"/>
    <property type="evidence" value="ECO:0007669"/>
    <property type="project" value="TreeGrafter"/>
</dbReference>
<dbReference type="AlphaFoldDB" id="A0AAV1M2C4"/>
<dbReference type="InterPro" id="IPR029058">
    <property type="entry name" value="AB_hydrolase_fold"/>
</dbReference>
<dbReference type="GO" id="GO:0016042">
    <property type="term" value="P:lipid catabolic process"/>
    <property type="evidence" value="ECO:0007669"/>
    <property type="project" value="TreeGrafter"/>
</dbReference>
<dbReference type="PANTHER" id="PTHR11610">
    <property type="entry name" value="LIPASE"/>
    <property type="match status" value="1"/>
</dbReference>
<dbReference type="Pfam" id="PF00151">
    <property type="entry name" value="Lipase"/>
    <property type="match status" value="1"/>
</dbReference>
<dbReference type="SUPFAM" id="SSF53474">
    <property type="entry name" value="alpha/beta-Hydrolases"/>
    <property type="match status" value="1"/>
</dbReference>